<comment type="catalytic activity">
    <reaction evidence="2">
        <text>4-amino-2-methyl-5-(phosphooxymethyl)pyrimidine + ATP = 4-amino-2-methyl-5-(diphosphooxymethyl)pyrimidine + ADP</text>
        <dbReference type="Rhea" id="RHEA:19893"/>
        <dbReference type="ChEBI" id="CHEBI:30616"/>
        <dbReference type="ChEBI" id="CHEBI:57841"/>
        <dbReference type="ChEBI" id="CHEBI:58354"/>
        <dbReference type="ChEBI" id="CHEBI:456216"/>
        <dbReference type="EC" id="2.7.4.7"/>
    </reaction>
</comment>
<evidence type="ECO:0000256" key="8">
    <source>
        <dbReference type="ARBA" id="ARBA00022679"/>
    </source>
</evidence>
<dbReference type="GO" id="GO:0009228">
    <property type="term" value="P:thiamine biosynthetic process"/>
    <property type="evidence" value="ECO:0007669"/>
    <property type="project" value="UniProtKB-KW"/>
</dbReference>
<feature type="domain" description="Pyridoxamine kinase/Phosphomethylpyrimidine kinase" evidence="16">
    <location>
        <begin position="13"/>
        <end position="258"/>
    </location>
</feature>
<evidence type="ECO:0000256" key="13">
    <source>
        <dbReference type="ARBA" id="ARBA00037917"/>
    </source>
</evidence>
<evidence type="ECO:0000256" key="12">
    <source>
        <dbReference type="ARBA" id="ARBA00022977"/>
    </source>
</evidence>
<evidence type="ECO:0000256" key="3">
    <source>
        <dbReference type="ARBA" id="ARBA00004769"/>
    </source>
</evidence>
<evidence type="ECO:0000313" key="17">
    <source>
        <dbReference type="EMBL" id="OZS78075.1"/>
    </source>
</evidence>
<protein>
    <recommendedName>
        <fullName evidence="7">Hydroxymethylpyrimidine/phosphomethylpyrimidine kinase</fullName>
        <ecNumber evidence="5">2.7.1.49</ecNumber>
        <ecNumber evidence="6">2.7.4.7</ecNumber>
    </recommendedName>
    <alternativeName>
        <fullName evidence="14">Hydroxymethylpyrimidine kinase</fullName>
    </alternativeName>
    <alternativeName>
        <fullName evidence="15">Hydroxymethylpyrimidine phosphate kinase</fullName>
    </alternativeName>
</protein>
<comment type="pathway">
    <text evidence="13">Cofactor biosynthesis; thiamine diphosphate biosynthesis; 4-amino-2-methyl-5-diphosphomethylpyrimidine from 5-amino-1-(5-phospho-D-ribosyl)imidazole: step 2/3.</text>
</comment>
<dbReference type="RefSeq" id="WP_094942700.1">
    <property type="nucleotide sequence ID" value="NZ_NOKQ01000204.1"/>
</dbReference>
<dbReference type="CDD" id="cd01169">
    <property type="entry name" value="HMPP_kinase"/>
    <property type="match status" value="1"/>
</dbReference>
<dbReference type="InterPro" id="IPR004399">
    <property type="entry name" value="HMP/HMP-P_kinase_dom"/>
</dbReference>
<evidence type="ECO:0000256" key="11">
    <source>
        <dbReference type="ARBA" id="ARBA00022840"/>
    </source>
</evidence>
<dbReference type="EC" id="2.7.1.49" evidence="5"/>
<keyword evidence="18" id="KW-1185">Reference proteome</keyword>
<keyword evidence="12" id="KW-0784">Thiamine biosynthesis</keyword>
<sequence>MTVPQVLTIAGSDSGGGAGIQADLKTFQERGVFGLSVLTAVTAQNTLGVQRVGVVEPELLSAQLDSIGSDFQLAAVKTGMLADPFTIERVVEAVMTYSWPNLVVDPVMVAKGGHSLLEQQAIDTLKQLLLPHSVLVTPNTPEMELLTGIPITDDSSARRAMESLLETGVYAVLLKGGHRKGPTATDLYLDQTGKEFRLSTPRLDTTQTHGTGCTFSAAIAAELAKGNSMERACGTAKQFIQAALAYPLHIGSGHGPTHHAAYRLFEERKEAGVNERTESVFHYGHSR</sequence>
<reference evidence="17 18" key="1">
    <citation type="submission" date="2017-07" db="EMBL/GenBank/DDBJ databases">
        <title>Tetzosporium hominis gen.nov. sp.nov.</title>
        <authorList>
            <person name="Tetz G."/>
            <person name="Tetz V."/>
        </authorList>
    </citation>
    <scope>NUCLEOTIDE SEQUENCE [LARGE SCALE GENOMIC DNA]</scope>
    <source>
        <strain evidence="17 18">VT-49</strain>
    </source>
</reference>
<gene>
    <name evidence="17" type="primary">thiD</name>
    <name evidence="17" type="ORF">CF394_07525</name>
</gene>
<evidence type="ECO:0000256" key="7">
    <source>
        <dbReference type="ARBA" id="ARBA00019161"/>
    </source>
</evidence>
<dbReference type="OrthoDB" id="9810880at2"/>
<keyword evidence="8" id="KW-0808">Transferase</keyword>
<dbReference type="GO" id="GO:0005524">
    <property type="term" value="F:ATP binding"/>
    <property type="evidence" value="ECO:0007669"/>
    <property type="project" value="UniProtKB-KW"/>
</dbReference>
<evidence type="ECO:0000256" key="15">
    <source>
        <dbReference type="ARBA" id="ARBA00043176"/>
    </source>
</evidence>
<comment type="pathway">
    <text evidence="3">Cofactor biosynthesis; thiamine diphosphate biosynthesis; 4-amino-2-methyl-5-diphosphomethylpyrimidine from 5-amino-1-(5-phospho-D-ribosyl)imidazole: step 3/3.</text>
</comment>
<comment type="similarity">
    <text evidence="4">Belongs to the ThiD family.</text>
</comment>
<keyword evidence="11" id="KW-0067">ATP-binding</keyword>
<evidence type="ECO:0000259" key="16">
    <source>
        <dbReference type="Pfam" id="PF08543"/>
    </source>
</evidence>
<dbReference type="Proteomes" id="UP000217065">
    <property type="component" value="Unassembled WGS sequence"/>
</dbReference>
<evidence type="ECO:0000313" key="18">
    <source>
        <dbReference type="Proteomes" id="UP000217065"/>
    </source>
</evidence>
<evidence type="ECO:0000256" key="9">
    <source>
        <dbReference type="ARBA" id="ARBA00022741"/>
    </source>
</evidence>
<dbReference type="GO" id="GO:0005829">
    <property type="term" value="C:cytosol"/>
    <property type="evidence" value="ECO:0007669"/>
    <property type="project" value="TreeGrafter"/>
</dbReference>
<dbReference type="PANTHER" id="PTHR20858">
    <property type="entry name" value="PHOSPHOMETHYLPYRIMIDINE KINASE"/>
    <property type="match status" value="1"/>
</dbReference>
<evidence type="ECO:0000256" key="10">
    <source>
        <dbReference type="ARBA" id="ARBA00022777"/>
    </source>
</evidence>
<keyword evidence="10 17" id="KW-0418">Kinase</keyword>
<dbReference type="Gene3D" id="3.40.1190.20">
    <property type="match status" value="1"/>
</dbReference>
<proteinExistence type="inferred from homology"/>
<dbReference type="InterPro" id="IPR013749">
    <property type="entry name" value="PM/HMP-P_kinase-1"/>
</dbReference>
<name>A0A264W3E2_9BACL</name>
<dbReference type="PANTHER" id="PTHR20858:SF17">
    <property type="entry name" value="HYDROXYMETHYLPYRIMIDINE_PHOSPHOMETHYLPYRIMIDINE KINASE THI20-RELATED"/>
    <property type="match status" value="1"/>
</dbReference>
<comment type="catalytic activity">
    <reaction evidence="1">
        <text>4-amino-5-hydroxymethyl-2-methylpyrimidine + ATP = 4-amino-2-methyl-5-(phosphooxymethyl)pyrimidine + ADP + H(+)</text>
        <dbReference type="Rhea" id="RHEA:23096"/>
        <dbReference type="ChEBI" id="CHEBI:15378"/>
        <dbReference type="ChEBI" id="CHEBI:16892"/>
        <dbReference type="ChEBI" id="CHEBI:30616"/>
        <dbReference type="ChEBI" id="CHEBI:58354"/>
        <dbReference type="ChEBI" id="CHEBI:456216"/>
        <dbReference type="EC" id="2.7.1.49"/>
    </reaction>
</comment>
<organism evidence="17 18">
    <name type="scientific">Tetzosporium hominis</name>
    <dbReference type="NCBI Taxonomy" id="2020506"/>
    <lineage>
        <taxon>Bacteria</taxon>
        <taxon>Bacillati</taxon>
        <taxon>Bacillota</taxon>
        <taxon>Bacilli</taxon>
        <taxon>Bacillales</taxon>
        <taxon>Caryophanaceae</taxon>
        <taxon>Tetzosporium</taxon>
    </lineage>
</organism>
<evidence type="ECO:0000256" key="6">
    <source>
        <dbReference type="ARBA" id="ARBA00012963"/>
    </source>
</evidence>
<dbReference type="NCBIfam" id="TIGR00097">
    <property type="entry name" value="HMP-P_kinase"/>
    <property type="match status" value="1"/>
</dbReference>
<dbReference type="EC" id="2.7.4.7" evidence="6"/>
<accession>A0A264W3E2</accession>
<comment type="caution">
    <text evidence="17">The sequence shown here is derived from an EMBL/GenBank/DDBJ whole genome shotgun (WGS) entry which is preliminary data.</text>
</comment>
<evidence type="ECO:0000256" key="4">
    <source>
        <dbReference type="ARBA" id="ARBA00009879"/>
    </source>
</evidence>
<evidence type="ECO:0000256" key="1">
    <source>
        <dbReference type="ARBA" id="ARBA00000151"/>
    </source>
</evidence>
<evidence type="ECO:0000256" key="14">
    <source>
        <dbReference type="ARBA" id="ARBA00042102"/>
    </source>
</evidence>
<dbReference type="Pfam" id="PF08543">
    <property type="entry name" value="Phos_pyr_kin"/>
    <property type="match status" value="1"/>
</dbReference>
<evidence type="ECO:0000256" key="2">
    <source>
        <dbReference type="ARBA" id="ARBA00000565"/>
    </source>
</evidence>
<dbReference type="AlphaFoldDB" id="A0A264W3E2"/>
<dbReference type="EMBL" id="NOKQ01000204">
    <property type="protein sequence ID" value="OZS78075.1"/>
    <property type="molecule type" value="Genomic_DNA"/>
</dbReference>
<dbReference type="InterPro" id="IPR029056">
    <property type="entry name" value="Ribokinase-like"/>
</dbReference>
<dbReference type="SUPFAM" id="SSF53613">
    <property type="entry name" value="Ribokinase-like"/>
    <property type="match status" value="1"/>
</dbReference>
<dbReference type="FunFam" id="3.40.1190.20:FF:000003">
    <property type="entry name" value="Phosphomethylpyrimidine kinase ThiD"/>
    <property type="match status" value="1"/>
</dbReference>
<dbReference type="GO" id="GO:0008902">
    <property type="term" value="F:hydroxymethylpyrimidine kinase activity"/>
    <property type="evidence" value="ECO:0007669"/>
    <property type="project" value="UniProtKB-EC"/>
</dbReference>
<evidence type="ECO:0000256" key="5">
    <source>
        <dbReference type="ARBA" id="ARBA00012135"/>
    </source>
</evidence>
<keyword evidence="9" id="KW-0547">Nucleotide-binding</keyword>
<dbReference type="GO" id="GO:0008972">
    <property type="term" value="F:phosphomethylpyrimidine kinase activity"/>
    <property type="evidence" value="ECO:0007669"/>
    <property type="project" value="UniProtKB-EC"/>
</dbReference>